<accession>F4C988</accession>
<dbReference type="InterPro" id="IPR018490">
    <property type="entry name" value="cNMP-bd_dom_sf"/>
</dbReference>
<dbReference type="KEGG" id="shg:Sph21_1855"/>
<evidence type="ECO:0008006" key="2">
    <source>
        <dbReference type="Google" id="ProtNLM"/>
    </source>
</evidence>
<proteinExistence type="predicted"/>
<dbReference type="Gene3D" id="2.60.120.10">
    <property type="entry name" value="Jelly Rolls"/>
    <property type="match status" value="1"/>
</dbReference>
<dbReference type="AlphaFoldDB" id="F4C988"/>
<name>F4C988_SPHS2</name>
<dbReference type="OrthoDB" id="710328at2"/>
<evidence type="ECO:0000313" key="1">
    <source>
        <dbReference type="EMBL" id="ADZ78415.1"/>
    </source>
</evidence>
<dbReference type="HOGENOM" id="CLU_1389441_0_0_10"/>
<sequence length="196" mass="23788">MQRLFDFWERYMRIPDDARLFLERHGIIKQFTKGAIFSQPDDARQYWCFVLEGLVAGNHYRADGQRIVRWLLVPYSYFTGTEHLFTKRSGNVHIEFLKSTALFMLRNEIAVEGQRRFWSISELFHILKQHQINRLRKYALIFQQPSHYQKYKLLVEELPEIVAQTTNEQRWHYLQISKGSYYKVKKRYLKGYIEKT</sequence>
<organism evidence="1">
    <name type="scientific">Sphingobacterium sp. (strain 21)</name>
    <dbReference type="NCBI Taxonomy" id="743722"/>
    <lineage>
        <taxon>Bacteria</taxon>
        <taxon>Pseudomonadati</taxon>
        <taxon>Bacteroidota</taxon>
        <taxon>Sphingobacteriia</taxon>
        <taxon>Sphingobacteriales</taxon>
        <taxon>Sphingobacteriaceae</taxon>
        <taxon>Sphingobacterium</taxon>
    </lineage>
</organism>
<dbReference type="EMBL" id="CP002584">
    <property type="protein sequence ID" value="ADZ78415.1"/>
    <property type="molecule type" value="Genomic_DNA"/>
</dbReference>
<dbReference type="InterPro" id="IPR014710">
    <property type="entry name" value="RmlC-like_jellyroll"/>
</dbReference>
<gene>
    <name evidence="1" type="ordered locus">Sph21_1855</name>
</gene>
<dbReference type="STRING" id="743722.Sph21_1855"/>
<dbReference type="SUPFAM" id="SSF51206">
    <property type="entry name" value="cAMP-binding domain-like"/>
    <property type="match status" value="1"/>
</dbReference>
<reference evidence="1" key="1">
    <citation type="submission" date="2011-03" db="EMBL/GenBank/DDBJ databases">
        <title>Complete sequence of Sphingobacterium sp. 21.</title>
        <authorList>
            <consortium name="US DOE Joint Genome Institute"/>
            <person name="Lucas S."/>
            <person name="Copeland A."/>
            <person name="Lapidus A."/>
            <person name="Cheng J.-F."/>
            <person name="Goodwin L."/>
            <person name="Pitluck S."/>
            <person name="Davenport K."/>
            <person name="Detter J.C."/>
            <person name="Han C."/>
            <person name="Tapia R."/>
            <person name="Land M."/>
            <person name="Hauser L."/>
            <person name="Kyrpides N."/>
            <person name="Ivanova N."/>
            <person name="Ovchinnikova G."/>
            <person name="Pagani I."/>
            <person name="Siebers A.K."/>
            <person name="Allgaier M."/>
            <person name="Thelen M.P."/>
            <person name="Hugenholtz P."/>
            <person name="Woyke T."/>
        </authorList>
    </citation>
    <scope>NUCLEOTIDE SEQUENCE</scope>
    <source>
        <strain evidence="1">21</strain>
    </source>
</reference>
<dbReference type="PATRIC" id="fig|743722.3.peg.1981"/>
<protein>
    <recommendedName>
        <fullName evidence="2">Crp/Fnr family transcriptional regulator</fullName>
    </recommendedName>
</protein>